<name>A0A0A1TD14_9HYPO</name>
<evidence type="ECO:0000256" key="4">
    <source>
        <dbReference type="ARBA" id="ARBA00023110"/>
    </source>
</evidence>
<dbReference type="PROSITE" id="PS50059">
    <property type="entry name" value="FKBP_PPIASE"/>
    <property type="match status" value="1"/>
</dbReference>
<evidence type="ECO:0000259" key="8">
    <source>
        <dbReference type="PROSITE" id="PS50059"/>
    </source>
</evidence>
<reference evidence="9 10" key="1">
    <citation type="journal article" date="2015" name="Genome Announc.">
        <title>Draft Genome Sequence and Gene Annotation of the Entomopathogenic Fungus Verticillium hemipterigenum.</title>
        <authorList>
            <person name="Horn F."/>
            <person name="Habel A."/>
            <person name="Scharf D.H."/>
            <person name="Dworschak J."/>
            <person name="Brakhage A.A."/>
            <person name="Guthke R."/>
            <person name="Hertweck C."/>
            <person name="Linde J."/>
        </authorList>
    </citation>
    <scope>NUCLEOTIDE SEQUENCE [LARGE SCALE GENOMIC DNA]</scope>
</reference>
<keyword evidence="5 6" id="KW-0413">Isomerase</keyword>
<accession>A0A0A1TD14</accession>
<dbReference type="InterPro" id="IPR001179">
    <property type="entry name" value="PPIase_FKBP_dom"/>
</dbReference>
<feature type="signal peptide" evidence="7">
    <location>
        <begin position="1"/>
        <end position="19"/>
    </location>
</feature>
<dbReference type="EMBL" id="CDHN01000002">
    <property type="protein sequence ID" value="CEJ86545.1"/>
    <property type="molecule type" value="Genomic_DNA"/>
</dbReference>
<dbReference type="EC" id="5.2.1.8" evidence="3 6"/>
<evidence type="ECO:0000256" key="2">
    <source>
        <dbReference type="ARBA" id="ARBA00002388"/>
    </source>
</evidence>
<evidence type="ECO:0000313" key="10">
    <source>
        <dbReference type="Proteomes" id="UP000039046"/>
    </source>
</evidence>
<evidence type="ECO:0000256" key="6">
    <source>
        <dbReference type="PROSITE-ProRule" id="PRU00277"/>
    </source>
</evidence>
<feature type="domain" description="PPIase FKBP-type" evidence="8">
    <location>
        <begin position="44"/>
        <end position="130"/>
    </location>
</feature>
<proteinExistence type="predicted"/>
<dbReference type="Pfam" id="PF00254">
    <property type="entry name" value="FKBP_C"/>
    <property type="match status" value="1"/>
</dbReference>
<dbReference type="SUPFAM" id="SSF54534">
    <property type="entry name" value="FKBP-like"/>
    <property type="match status" value="1"/>
</dbReference>
<feature type="chain" id="PRO_5001979232" description="peptidylprolyl isomerase" evidence="7">
    <location>
        <begin position="20"/>
        <end position="130"/>
    </location>
</feature>
<dbReference type="OrthoDB" id="1902587at2759"/>
<dbReference type="GO" id="GO:0005783">
    <property type="term" value="C:endoplasmic reticulum"/>
    <property type="evidence" value="ECO:0007669"/>
    <property type="project" value="TreeGrafter"/>
</dbReference>
<dbReference type="Gene3D" id="3.10.50.40">
    <property type="match status" value="1"/>
</dbReference>
<organism evidence="9 10">
    <name type="scientific">[Torrubiella] hemipterigena</name>
    <dbReference type="NCBI Taxonomy" id="1531966"/>
    <lineage>
        <taxon>Eukaryota</taxon>
        <taxon>Fungi</taxon>
        <taxon>Dikarya</taxon>
        <taxon>Ascomycota</taxon>
        <taxon>Pezizomycotina</taxon>
        <taxon>Sordariomycetes</taxon>
        <taxon>Hypocreomycetidae</taxon>
        <taxon>Hypocreales</taxon>
        <taxon>Clavicipitaceae</taxon>
        <taxon>Clavicipitaceae incertae sedis</taxon>
        <taxon>'Torrubiella' clade</taxon>
    </lineage>
</organism>
<dbReference type="InterPro" id="IPR044609">
    <property type="entry name" value="FKBP2/11"/>
</dbReference>
<dbReference type="InterPro" id="IPR046357">
    <property type="entry name" value="PPIase_dom_sf"/>
</dbReference>
<comment type="function">
    <text evidence="2">PPIases accelerate the folding of proteins. It catalyzes the cis-trans isomerization of proline imidic peptide bonds in oligopeptides.</text>
</comment>
<dbReference type="PANTHER" id="PTHR45779:SF7">
    <property type="entry name" value="PEPTIDYLPROLYL ISOMERASE"/>
    <property type="match status" value="1"/>
</dbReference>
<evidence type="ECO:0000256" key="5">
    <source>
        <dbReference type="ARBA" id="ARBA00023235"/>
    </source>
</evidence>
<dbReference type="PANTHER" id="PTHR45779">
    <property type="entry name" value="PEPTIDYLPROLYL ISOMERASE"/>
    <property type="match status" value="1"/>
</dbReference>
<evidence type="ECO:0000256" key="1">
    <source>
        <dbReference type="ARBA" id="ARBA00000971"/>
    </source>
</evidence>
<sequence length="130" mass="13676">MRVSAALAFVATLLSGASAHVCTDKVAVVVTNPAPSCGNSASNGDTLFVNYNLTLLSTFKQVDSSDGTPFNFTLGKGQVIKGFDWGLKDTCVGETRTIMIPPEYGYGNKVVGPIPANSTLIFSVELVKIE</sequence>
<gene>
    <name evidence="9" type="ORF">VHEMI04136</name>
</gene>
<evidence type="ECO:0000256" key="3">
    <source>
        <dbReference type="ARBA" id="ARBA00013194"/>
    </source>
</evidence>
<evidence type="ECO:0000256" key="7">
    <source>
        <dbReference type="SAM" id="SignalP"/>
    </source>
</evidence>
<keyword evidence="4 6" id="KW-0697">Rotamase</keyword>
<dbReference type="Proteomes" id="UP000039046">
    <property type="component" value="Unassembled WGS sequence"/>
</dbReference>
<dbReference type="GO" id="GO:0003755">
    <property type="term" value="F:peptidyl-prolyl cis-trans isomerase activity"/>
    <property type="evidence" value="ECO:0007669"/>
    <property type="project" value="UniProtKB-KW"/>
</dbReference>
<keyword evidence="7" id="KW-0732">Signal</keyword>
<protein>
    <recommendedName>
        <fullName evidence="3 6">peptidylprolyl isomerase</fullName>
        <ecNumber evidence="3 6">5.2.1.8</ecNumber>
    </recommendedName>
</protein>
<evidence type="ECO:0000313" key="9">
    <source>
        <dbReference type="EMBL" id="CEJ86545.1"/>
    </source>
</evidence>
<keyword evidence="10" id="KW-1185">Reference proteome</keyword>
<dbReference type="HOGENOM" id="CLU_013615_8_1_1"/>
<comment type="catalytic activity">
    <reaction evidence="1 6">
        <text>[protein]-peptidylproline (omega=180) = [protein]-peptidylproline (omega=0)</text>
        <dbReference type="Rhea" id="RHEA:16237"/>
        <dbReference type="Rhea" id="RHEA-COMP:10747"/>
        <dbReference type="Rhea" id="RHEA-COMP:10748"/>
        <dbReference type="ChEBI" id="CHEBI:83833"/>
        <dbReference type="ChEBI" id="CHEBI:83834"/>
        <dbReference type="EC" id="5.2.1.8"/>
    </reaction>
</comment>
<dbReference type="AlphaFoldDB" id="A0A0A1TD14"/>
<dbReference type="STRING" id="1531966.A0A0A1TD14"/>